<organism evidence="1 2">
    <name type="scientific">Pristionchus pacificus</name>
    <name type="common">Parasitic nematode worm</name>
    <dbReference type="NCBI Taxonomy" id="54126"/>
    <lineage>
        <taxon>Eukaryota</taxon>
        <taxon>Metazoa</taxon>
        <taxon>Ecdysozoa</taxon>
        <taxon>Nematoda</taxon>
        <taxon>Chromadorea</taxon>
        <taxon>Rhabditida</taxon>
        <taxon>Rhabditina</taxon>
        <taxon>Diplogasteromorpha</taxon>
        <taxon>Diplogasteroidea</taxon>
        <taxon>Neodiplogasteridae</taxon>
        <taxon>Pristionchus</taxon>
    </lineage>
</organism>
<reference evidence="1" key="2">
    <citation type="submission" date="2022-06" db="UniProtKB">
        <authorList>
            <consortium name="EnsemblMetazoa"/>
        </authorList>
    </citation>
    <scope>IDENTIFICATION</scope>
    <source>
        <strain evidence="1">PS312</strain>
    </source>
</reference>
<dbReference type="EnsemblMetazoa" id="PPA45306.1">
    <property type="protein sequence ID" value="PPA45306.1"/>
    <property type="gene ID" value="WBGene00283675"/>
</dbReference>
<protein>
    <submittedName>
        <fullName evidence="1">Uncharacterized protein</fullName>
    </submittedName>
</protein>
<evidence type="ECO:0000313" key="2">
    <source>
        <dbReference type="Proteomes" id="UP000005239"/>
    </source>
</evidence>
<sequence>MAFLRSGILKCQTKKNELNIIGPSLFCLRRGRGAIAPEDLVSSEEETALSSVEESEMRERKR</sequence>
<dbReference type="AlphaFoldDB" id="A0A2A6CUI2"/>
<name>A0A2A6CUI2_PRIPA</name>
<gene>
    <name evidence="1" type="primary">WBGene00283675</name>
</gene>
<dbReference type="Proteomes" id="UP000005239">
    <property type="component" value="Unassembled WGS sequence"/>
</dbReference>
<proteinExistence type="predicted"/>
<accession>A0A2A6CUI2</accession>
<evidence type="ECO:0000313" key="1">
    <source>
        <dbReference type="EnsemblMetazoa" id="PPA45306.1"/>
    </source>
</evidence>
<reference evidence="2" key="1">
    <citation type="journal article" date="2008" name="Nat. Genet.">
        <title>The Pristionchus pacificus genome provides a unique perspective on nematode lifestyle and parasitism.</title>
        <authorList>
            <person name="Dieterich C."/>
            <person name="Clifton S.W."/>
            <person name="Schuster L.N."/>
            <person name="Chinwalla A."/>
            <person name="Delehaunty K."/>
            <person name="Dinkelacker I."/>
            <person name="Fulton L."/>
            <person name="Fulton R."/>
            <person name="Godfrey J."/>
            <person name="Minx P."/>
            <person name="Mitreva M."/>
            <person name="Roeseler W."/>
            <person name="Tian H."/>
            <person name="Witte H."/>
            <person name="Yang S.P."/>
            <person name="Wilson R.K."/>
            <person name="Sommer R.J."/>
        </authorList>
    </citation>
    <scope>NUCLEOTIDE SEQUENCE [LARGE SCALE GENOMIC DNA]</scope>
    <source>
        <strain evidence="2">PS312</strain>
    </source>
</reference>
<keyword evidence="2" id="KW-1185">Reference proteome</keyword>
<accession>A0A8R1V0F6</accession>